<dbReference type="eggNOG" id="ENOG502ZJMK">
    <property type="taxonomic scope" value="Bacteria"/>
</dbReference>
<sequence length="61" mass="7110">MSKFNMPHEDHENHLCYLHNLGLLEANLDHYKGLVKDAQYICKRCGRAAKRAENLCEPEKL</sequence>
<reference evidence="2" key="1">
    <citation type="submission" date="2011-10" db="EMBL/GenBank/DDBJ databases">
        <title>The complete genome of chromosome of Thermovirga lienii DSM 17291.</title>
        <authorList>
            <consortium name="US DOE Joint Genome Institute (JGI-PGF)"/>
            <person name="Lucas S."/>
            <person name="Copeland A."/>
            <person name="Lapidus A."/>
            <person name="Glavina del Rio T."/>
            <person name="Dalin E."/>
            <person name="Tice H."/>
            <person name="Bruce D."/>
            <person name="Goodwin L."/>
            <person name="Pitluck S."/>
            <person name="Peters L."/>
            <person name="Mikhailova N."/>
            <person name="Saunders E."/>
            <person name="Kyrpides N."/>
            <person name="Mavromatis K."/>
            <person name="Ivanova N."/>
            <person name="Last F.I."/>
            <person name="Brettin T."/>
            <person name="Detter J.C."/>
            <person name="Han C."/>
            <person name="Larimer F."/>
            <person name="Land M."/>
            <person name="Hauser L."/>
            <person name="Markowitz V."/>
            <person name="Cheng J.-F."/>
            <person name="Hugenholtz P."/>
            <person name="Woyke T."/>
            <person name="Wu D."/>
            <person name="Spring S."/>
            <person name="Schroeder M."/>
            <person name="Brambilla E.-M."/>
            <person name="Klenk H.-P."/>
            <person name="Eisen J.A."/>
        </authorList>
    </citation>
    <scope>NUCLEOTIDE SEQUENCE [LARGE SCALE GENOMIC DNA]</scope>
    <source>
        <strain evidence="2">ATCC BAA-1197 / DSM 17291 / Cas60314</strain>
    </source>
</reference>
<proteinExistence type="predicted"/>
<organism evidence="1 2">
    <name type="scientific">Thermovirga lienii (strain ATCC BAA-1197 / DSM 17291 / Cas60314)</name>
    <dbReference type="NCBI Taxonomy" id="580340"/>
    <lineage>
        <taxon>Bacteria</taxon>
        <taxon>Thermotogati</taxon>
        <taxon>Synergistota</taxon>
        <taxon>Synergistia</taxon>
        <taxon>Synergistales</taxon>
        <taxon>Thermovirgaceae</taxon>
        <taxon>Thermovirga</taxon>
    </lineage>
</organism>
<keyword evidence="2" id="KW-1185">Reference proteome</keyword>
<dbReference type="OrthoDB" id="5397953at2"/>
<protein>
    <submittedName>
        <fullName evidence="1">Uncharacterized protein</fullName>
    </submittedName>
</protein>
<accession>G7V7Q6</accession>
<gene>
    <name evidence="1" type="ordered locus">Tlie_1588</name>
</gene>
<dbReference type="AlphaFoldDB" id="G7V7Q6"/>
<dbReference type="Proteomes" id="UP000005868">
    <property type="component" value="Chromosome"/>
</dbReference>
<dbReference type="EMBL" id="CP003096">
    <property type="protein sequence ID" value="AER67310.1"/>
    <property type="molecule type" value="Genomic_DNA"/>
</dbReference>
<dbReference type="KEGG" id="tli:Tlie_1588"/>
<evidence type="ECO:0000313" key="2">
    <source>
        <dbReference type="Proteomes" id="UP000005868"/>
    </source>
</evidence>
<dbReference type="HOGENOM" id="CLU_201568_1_0_0"/>
<dbReference type="STRING" id="580340.Tlie_1588"/>
<evidence type="ECO:0000313" key="1">
    <source>
        <dbReference type="EMBL" id="AER67310.1"/>
    </source>
</evidence>
<reference evidence="1 2" key="2">
    <citation type="journal article" date="2012" name="Stand. Genomic Sci.">
        <title>Genome sequence of the moderately thermophilic, amino-acid-degrading and sulfur-reducing bacterium Thermovirga lienii type strain (Cas60314(T)).</title>
        <authorList>
            <person name="Goker M."/>
            <person name="Saunders E."/>
            <person name="Lapidus A."/>
            <person name="Nolan M."/>
            <person name="Lucas S."/>
            <person name="Hammon N."/>
            <person name="Deshpande S."/>
            <person name="Cheng J.F."/>
            <person name="Han C."/>
            <person name="Tapia R."/>
            <person name="Goodwin L.A."/>
            <person name="Pitluck S."/>
            <person name="Liolios K."/>
            <person name="Mavromatis K."/>
            <person name="Pagani I."/>
            <person name="Ivanova N."/>
            <person name="Mikhailova N."/>
            <person name="Pati A."/>
            <person name="Chen A."/>
            <person name="Palaniappan K."/>
            <person name="Land M."/>
            <person name="Chang Y.J."/>
            <person name="Jeffries C.D."/>
            <person name="Brambilla E.M."/>
            <person name="Rohde M."/>
            <person name="Spring S."/>
            <person name="Detter J.C."/>
            <person name="Woyke T."/>
            <person name="Bristow J."/>
            <person name="Eisen J.A."/>
            <person name="Markowitz V."/>
            <person name="Hugenholtz P."/>
            <person name="Kyrpides N.C."/>
            <person name="Klenk H.P."/>
        </authorList>
    </citation>
    <scope>NUCLEOTIDE SEQUENCE [LARGE SCALE GENOMIC DNA]</scope>
    <source>
        <strain evidence="2">ATCC BAA-1197 / DSM 17291 / Cas60314</strain>
    </source>
</reference>
<name>G7V7Q6_THELD</name>